<gene>
    <name evidence="1" type="ORF">LCGC14_2750680</name>
</gene>
<proteinExistence type="predicted"/>
<evidence type="ECO:0000313" key="1">
    <source>
        <dbReference type="EMBL" id="KKK87696.1"/>
    </source>
</evidence>
<comment type="caution">
    <text evidence="1">The sequence shown here is derived from an EMBL/GenBank/DDBJ whole genome shotgun (WGS) entry which is preliminary data.</text>
</comment>
<protein>
    <submittedName>
        <fullName evidence="1">Uncharacterized protein</fullName>
    </submittedName>
</protein>
<dbReference type="EMBL" id="LAZR01050283">
    <property type="protein sequence ID" value="KKK87696.1"/>
    <property type="molecule type" value="Genomic_DNA"/>
</dbReference>
<reference evidence="1" key="1">
    <citation type="journal article" date="2015" name="Nature">
        <title>Complex archaea that bridge the gap between prokaryotes and eukaryotes.</title>
        <authorList>
            <person name="Spang A."/>
            <person name="Saw J.H."/>
            <person name="Jorgensen S.L."/>
            <person name="Zaremba-Niedzwiedzka K."/>
            <person name="Martijn J."/>
            <person name="Lind A.E."/>
            <person name="van Eijk R."/>
            <person name="Schleper C."/>
            <person name="Guy L."/>
            <person name="Ettema T.J."/>
        </authorList>
    </citation>
    <scope>NUCLEOTIDE SEQUENCE</scope>
</reference>
<dbReference type="AlphaFoldDB" id="A0A0F9BTI3"/>
<name>A0A0F9BTI3_9ZZZZ</name>
<accession>A0A0F9BTI3</accession>
<sequence length="89" mass="10058">MSVVDTVLDREIAEIFSDIRDELRTEFPRQAGEHMFACVDCGAEHRLHIVHLTHPCKPRCTVCGSMFLEPATVHGRTAMVYRNGAFNGR</sequence>
<organism evidence="1">
    <name type="scientific">marine sediment metagenome</name>
    <dbReference type="NCBI Taxonomy" id="412755"/>
    <lineage>
        <taxon>unclassified sequences</taxon>
        <taxon>metagenomes</taxon>
        <taxon>ecological metagenomes</taxon>
    </lineage>
</organism>